<proteinExistence type="predicted"/>
<evidence type="ECO:0000259" key="2">
    <source>
        <dbReference type="Pfam" id="PF14311"/>
    </source>
</evidence>
<dbReference type="OrthoDB" id="197298at2759"/>
<dbReference type="AlphaFoldDB" id="A0A9W7G6U4"/>
<sequence length="229" mass="25055">MKSIAVPSDSKLPIWWKCNKGPDHEWQSTISKRLDGEGCRCCLGIKLSVTNSIAVLRPDVAELWSKTRNIDKAKPDKMMLTAKYAKVWFECPKGEDHVWELNLEDALKDGGLECPCCAGKKLSITNCLLTVRPDIAEMWLVGGGNAERKPDGIMAEADGTGWLSWEGREWEIYTYVLGEGGDGNAAAAGKGGAESVISKAAGKKKSKRKRGGDDSDDSDDEDAAKRFKF</sequence>
<accession>A0A9W7G6U4</accession>
<feature type="domain" description="Treble clef zinc finger" evidence="2">
    <location>
        <begin position="61"/>
        <end position="120"/>
    </location>
</feature>
<gene>
    <name evidence="3" type="ORF">TrRE_jg8808</name>
</gene>
<dbReference type="EMBL" id="BRXZ01008000">
    <property type="protein sequence ID" value="GMI38022.1"/>
    <property type="molecule type" value="Genomic_DNA"/>
</dbReference>
<dbReference type="PANTHER" id="PTHR37317">
    <property type="entry name" value="BLR8090 PROTEIN"/>
    <property type="match status" value="1"/>
</dbReference>
<dbReference type="Proteomes" id="UP001165082">
    <property type="component" value="Unassembled WGS sequence"/>
</dbReference>
<dbReference type="PANTHER" id="PTHR37317:SF1">
    <property type="entry name" value="ZINC-RIBBON DOMAIN-CONTAINING PROTEIN-RELATED"/>
    <property type="match status" value="1"/>
</dbReference>
<evidence type="ECO:0000313" key="3">
    <source>
        <dbReference type="EMBL" id="GMI38022.1"/>
    </source>
</evidence>
<evidence type="ECO:0000256" key="1">
    <source>
        <dbReference type="SAM" id="MobiDB-lite"/>
    </source>
</evidence>
<protein>
    <recommendedName>
        <fullName evidence="2">Treble clef zinc finger domain-containing protein</fullName>
    </recommendedName>
</protein>
<organism evidence="3 4">
    <name type="scientific">Triparma retinervis</name>
    <dbReference type="NCBI Taxonomy" id="2557542"/>
    <lineage>
        <taxon>Eukaryota</taxon>
        <taxon>Sar</taxon>
        <taxon>Stramenopiles</taxon>
        <taxon>Ochrophyta</taxon>
        <taxon>Bolidophyceae</taxon>
        <taxon>Parmales</taxon>
        <taxon>Triparmaceae</taxon>
        <taxon>Triparma</taxon>
    </lineage>
</organism>
<evidence type="ECO:0000313" key="4">
    <source>
        <dbReference type="Proteomes" id="UP001165082"/>
    </source>
</evidence>
<feature type="domain" description="Treble clef zinc finger" evidence="2">
    <location>
        <begin position="6"/>
        <end position="42"/>
    </location>
</feature>
<feature type="region of interest" description="Disordered" evidence="1">
    <location>
        <begin position="185"/>
        <end position="229"/>
    </location>
</feature>
<comment type="caution">
    <text evidence="3">The sequence shown here is derived from an EMBL/GenBank/DDBJ whole genome shotgun (WGS) entry which is preliminary data.</text>
</comment>
<keyword evidence="4" id="KW-1185">Reference proteome</keyword>
<dbReference type="InterPro" id="IPR025487">
    <property type="entry name" value="DUF4379"/>
</dbReference>
<reference evidence="3" key="1">
    <citation type="submission" date="2022-07" db="EMBL/GenBank/DDBJ databases">
        <title>Genome analysis of Parmales, a sister group of diatoms, reveals the evolutionary specialization of diatoms from phago-mixotrophs to photoautotrophs.</title>
        <authorList>
            <person name="Ban H."/>
            <person name="Sato S."/>
            <person name="Yoshikawa S."/>
            <person name="Kazumasa Y."/>
            <person name="Nakamura Y."/>
            <person name="Ichinomiya M."/>
            <person name="Saitoh K."/>
            <person name="Sato N."/>
            <person name="Blanc-Mathieu R."/>
            <person name="Endo H."/>
            <person name="Kuwata A."/>
            <person name="Ogata H."/>
        </authorList>
    </citation>
    <scope>NUCLEOTIDE SEQUENCE</scope>
</reference>
<feature type="compositionally biased region" description="Basic residues" evidence="1">
    <location>
        <begin position="201"/>
        <end position="210"/>
    </location>
</feature>
<name>A0A9W7G6U4_9STRA</name>
<dbReference type="Pfam" id="PF14311">
    <property type="entry name" value="DUF4379"/>
    <property type="match status" value="2"/>
</dbReference>